<evidence type="ECO:0000313" key="3">
    <source>
        <dbReference type="EMBL" id="KAJ7771162.1"/>
    </source>
</evidence>
<feature type="region of interest" description="Disordered" evidence="2">
    <location>
        <begin position="1"/>
        <end position="45"/>
    </location>
</feature>
<feature type="region of interest" description="Disordered" evidence="2">
    <location>
        <begin position="184"/>
        <end position="229"/>
    </location>
</feature>
<feature type="compositionally biased region" description="Acidic residues" evidence="2">
    <location>
        <begin position="212"/>
        <end position="229"/>
    </location>
</feature>
<dbReference type="AlphaFoldDB" id="A0AAD7JSZ4"/>
<accession>A0AAD7JSZ4</accession>
<keyword evidence="4" id="KW-1185">Reference proteome</keyword>
<sequence length="229" mass="25321">MPPSNENAPAAASTAQGSNSQRQKSKPKPGARGGRSKSKMAPATELEAHLAEIARLKEELALAHATNKGHQQRAAREAPGGGTKGFVLKVAMGLEDGPEEFSKIQSTLHTNVIRANLNVEEHYRHQDPAKLAAAYKLTRKQFPYLTEKRFPLNWALAEMAKQYLGNKRKYGVKCGVIPNAKERKHKAEENTVLGRSKRRRTELGSVPHIDDASEDVDEEENSNNEEDDH</sequence>
<evidence type="ECO:0000256" key="2">
    <source>
        <dbReference type="SAM" id="MobiDB-lite"/>
    </source>
</evidence>
<name>A0AAD7JSZ4_9AGAR</name>
<evidence type="ECO:0000313" key="4">
    <source>
        <dbReference type="Proteomes" id="UP001215280"/>
    </source>
</evidence>
<organism evidence="3 4">
    <name type="scientific">Mycena maculata</name>
    <dbReference type="NCBI Taxonomy" id="230809"/>
    <lineage>
        <taxon>Eukaryota</taxon>
        <taxon>Fungi</taxon>
        <taxon>Dikarya</taxon>
        <taxon>Basidiomycota</taxon>
        <taxon>Agaricomycotina</taxon>
        <taxon>Agaricomycetes</taxon>
        <taxon>Agaricomycetidae</taxon>
        <taxon>Agaricales</taxon>
        <taxon>Marasmiineae</taxon>
        <taxon>Mycenaceae</taxon>
        <taxon>Mycena</taxon>
    </lineage>
</organism>
<dbReference type="Proteomes" id="UP001215280">
    <property type="component" value="Unassembled WGS sequence"/>
</dbReference>
<feature type="compositionally biased region" description="Low complexity" evidence="2">
    <location>
        <begin position="1"/>
        <end position="15"/>
    </location>
</feature>
<proteinExistence type="predicted"/>
<comment type="caution">
    <text evidence="3">The sequence shown here is derived from an EMBL/GenBank/DDBJ whole genome shotgun (WGS) entry which is preliminary data.</text>
</comment>
<feature type="coiled-coil region" evidence="1">
    <location>
        <begin position="46"/>
        <end position="73"/>
    </location>
</feature>
<keyword evidence="1" id="KW-0175">Coiled coil</keyword>
<evidence type="ECO:0000256" key="1">
    <source>
        <dbReference type="SAM" id="Coils"/>
    </source>
</evidence>
<dbReference type="EMBL" id="JARJLG010000022">
    <property type="protein sequence ID" value="KAJ7771162.1"/>
    <property type="molecule type" value="Genomic_DNA"/>
</dbReference>
<reference evidence="3" key="1">
    <citation type="submission" date="2023-03" db="EMBL/GenBank/DDBJ databases">
        <title>Massive genome expansion in bonnet fungi (Mycena s.s.) driven by repeated elements and novel gene families across ecological guilds.</title>
        <authorList>
            <consortium name="Lawrence Berkeley National Laboratory"/>
            <person name="Harder C.B."/>
            <person name="Miyauchi S."/>
            <person name="Viragh M."/>
            <person name="Kuo A."/>
            <person name="Thoen E."/>
            <person name="Andreopoulos B."/>
            <person name="Lu D."/>
            <person name="Skrede I."/>
            <person name="Drula E."/>
            <person name="Henrissat B."/>
            <person name="Morin E."/>
            <person name="Kohler A."/>
            <person name="Barry K."/>
            <person name="LaButti K."/>
            <person name="Morin E."/>
            <person name="Salamov A."/>
            <person name="Lipzen A."/>
            <person name="Mereny Z."/>
            <person name="Hegedus B."/>
            <person name="Baldrian P."/>
            <person name="Stursova M."/>
            <person name="Weitz H."/>
            <person name="Taylor A."/>
            <person name="Grigoriev I.V."/>
            <person name="Nagy L.G."/>
            <person name="Martin F."/>
            <person name="Kauserud H."/>
        </authorList>
    </citation>
    <scope>NUCLEOTIDE SEQUENCE</scope>
    <source>
        <strain evidence="3">CBHHK188m</strain>
    </source>
</reference>
<gene>
    <name evidence="3" type="ORF">DFH07DRAFT_768541</name>
</gene>
<protein>
    <submittedName>
        <fullName evidence="3">Uncharacterized protein</fullName>
    </submittedName>
</protein>
<feature type="compositionally biased region" description="Basic residues" evidence="2">
    <location>
        <begin position="23"/>
        <end position="38"/>
    </location>
</feature>